<evidence type="ECO:0000256" key="5">
    <source>
        <dbReference type="ARBA" id="ARBA00023136"/>
    </source>
</evidence>
<dbReference type="GO" id="GO:0140410">
    <property type="term" value="F:monoatomic cation:bicarbonate symporter activity"/>
    <property type="evidence" value="ECO:0007669"/>
    <property type="project" value="TreeGrafter"/>
</dbReference>
<feature type="transmembrane region" description="Helical" evidence="7">
    <location>
        <begin position="364"/>
        <end position="383"/>
    </location>
</feature>
<evidence type="ECO:0000313" key="9">
    <source>
        <dbReference type="Proteomes" id="UP001177023"/>
    </source>
</evidence>
<feature type="region of interest" description="Disordered" evidence="6">
    <location>
        <begin position="145"/>
        <end position="181"/>
    </location>
</feature>
<reference evidence="8" key="1">
    <citation type="submission" date="2023-06" db="EMBL/GenBank/DDBJ databases">
        <authorList>
            <person name="Delattre M."/>
        </authorList>
    </citation>
    <scope>NUCLEOTIDE SEQUENCE</scope>
    <source>
        <strain evidence="8">AF72</strain>
    </source>
</reference>
<feature type="compositionally biased region" description="Polar residues" evidence="6">
    <location>
        <begin position="157"/>
        <end position="175"/>
    </location>
</feature>
<keyword evidence="5 7" id="KW-0472">Membrane</keyword>
<comment type="similarity">
    <text evidence="2">Belongs to the ZIP transporter (TC 2.A.5) family.</text>
</comment>
<accession>A0AA36C6H7</accession>
<protein>
    <submittedName>
        <fullName evidence="8">Uncharacterized protein</fullName>
    </submittedName>
</protein>
<sequence>MEAFIVENATSTSGQLFANFTTQLGDEMVEPPAWQTWLLGLAVVTGCSFSAPLGMLVVPLLSKRTYERVMTFLIALGIGALSGSTLFVMIPQAFNLVELAGQYDYKLKCWIILGALYTFFSVDRLLMYGIELRKRHVTRRKIHKSTLNQVMKRKTPGRNQTESTDINSESSSKNSVQDREKNDLKDELEIAMINNNFTRTFSTRKRMAVLRAVDNLDGMEFRDGHGHNTLCQGNDFLRAVNEEAHERSPGTLRLSHAENGHAQENPVFYRNNKNSGDDTVSLDIQVVEKRVIEPAKIEVASVAYMIIFGSSANNFVDGMSLGAAFADSIVGGLGIGTAVFSEQFPQELGTLAILVNSGLGFRKALLYNMIPIVLSYIGFAVGVLLDEVDEGYDDYIFAVSSGMYLYIFLGTLIPEIREACHELAKEDLRESLVVTFLQIS</sequence>
<feature type="transmembrane region" description="Helical" evidence="7">
    <location>
        <begin position="70"/>
        <end position="90"/>
    </location>
</feature>
<dbReference type="PANTHER" id="PTHR12191">
    <property type="entry name" value="SOLUTE CARRIER FAMILY 39"/>
    <property type="match status" value="1"/>
</dbReference>
<dbReference type="PANTHER" id="PTHR12191:SF32">
    <property type="entry name" value="ZRT (ZRT), IRT- (IRT-) LIKE PROTEIN TRANSPORTER"/>
    <property type="match status" value="1"/>
</dbReference>
<evidence type="ECO:0000313" key="8">
    <source>
        <dbReference type="EMBL" id="CAJ0561122.1"/>
    </source>
</evidence>
<dbReference type="Proteomes" id="UP001177023">
    <property type="component" value="Unassembled WGS sequence"/>
</dbReference>
<name>A0AA36C6H7_9BILA</name>
<feature type="non-terminal residue" evidence="8">
    <location>
        <position position="1"/>
    </location>
</feature>
<feature type="transmembrane region" description="Helical" evidence="7">
    <location>
        <begin position="110"/>
        <end position="130"/>
    </location>
</feature>
<keyword evidence="3 7" id="KW-0812">Transmembrane</keyword>
<dbReference type="Pfam" id="PF02535">
    <property type="entry name" value="Zip"/>
    <property type="match status" value="1"/>
</dbReference>
<dbReference type="AlphaFoldDB" id="A0AA36C6H7"/>
<dbReference type="GO" id="GO:0005385">
    <property type="term" value="F:zinc ion transmembrane transporter activity"/>
    <property type="evidence" value="ECO:0007669"/>
    <property type="project" value="TreeGrafter"/>
</dbReference>
<organism evidence="8 9">
    <name type="scientific">Mesorhabditis spiculigera</name>
    <dbReference type="NCBI Taxonomy" id="96644"/>
    <lineage>
        <taxon>Eukaryota</taxon>
        <taxon>Metazoa</taxon>
        <taxon>Ecdysozoa</taxon>
        <taxon>Nematoda</taxon>
        <taxon>Chromadorea</taxon>
        <taxon>Rhabditida</taxon>
        <taxon>Rhabditina</taxon>
        <taxon>Rhabditomorpha</taxon>
        <taxon>Rhabditoidea</taxon>
        <taxon>Rhabditidae</taxon>
        <taxon>Mesorhabditinae</taxon>
        <taxon>Mesorhabditis</taxon>
    </lineage>
</organism>
<dbReference type="InterPro" id="IPR003689">
    <property type="entry name" value="ZIP"/>
</dbReference>
<proteinExistence type="inferred from homology"/>
<evidence type="ECO:0000256" key="3">
    <source>
        <dbReference type="ARBA" id="ARBA00022692"/>
    </source>
</evidence>
<dbReference type="GO" id="GO:0071578">
    <property type="term" value="P:zinc ion import across plasma membrane"/>
    <property type="evidence" value="ECO:0007669"/>
    <property type="project" value="TreeGrafter"/>
</dbReference>
<keyword evidence="9" id="KW-1185">Reference proteome</keyword>
<gene>
    <name evidence="8" type="ORF">MSPICULIGERA_LOCUS1737</name>
</gene>
<feature type="transmembrane region" description="Helical" evidence="7">
    <location>
        <begin position="37"/>
        <end position="58"/>
    </location>
</feature>
<dbReference type="EMBL" id="CATQJA010000530">
    <property type="protein sequence ID" value="CAJ0561122.1"/>
    <property type="molecule type" value="Genomic_DNA"/>
</dbReference>
<keyword evidence="4 7" id="KW-1133">Transmembrane helix</keyword>
<evidence type="ECO:0000256" key="2">
    <source>
        <dbReference type="ARBA" id="ARBA00006939"/>
    </source>
</evidence>
<dbReference type="GO" id="GO:0005886">
    <property type="term" value="C:plasma membrane"/>
    <property type="evidence" value="ECO:0007669"/>
    <property type="project" value="TreeGrafter"/>
</dbReference>
<comment type="caution">
    <text evidence="8">The sequence shown here is derived from an EMBL/GenBank/DDBJ whole genome shotgun (WGS) entry which is preliminary data.</text>
</comment>
<feature type="transmembrane region" description="Helical" evidence="7">
    <location>
        <begin position="395"/>
        <end position="413"/>
    </location>
</feature>
<evidence type="ECO:0000256" key="1">
    <source>
        <dbReference type="ARBA" id="ARBA00004141"/>
    </source>
</evidence>
<dbReference type="GO" id="GO:0030003">
    <property type="term" value="P:intracellular monoatomic cation homeostasis"/>
    <property type="evidence" value="ECO:0007669"/>
    <property type="project" value="TreeGrafter"/>
</dbReference>
<evidence type="ECO:0000256" key="4">
    <source>
        <dbReference type="ARBA" id="ARBA00022989"/>
    </source>
</evidence>
<dbReference type="InterPro" id="IPR050799">
    <property type="entry name" value="ZIP_Transporter"/>
</dbReference>
<comment type="subcellular location">
    <subcellularLocation>
        <location evidence="1">Membrane</location>
        <topology evidence="1">Multi-pass membrane protein</topology>
    </subcellularLocation>
</comment>
<evidence type="ECO:0000256" key="6">
    <source>
        <dbReference type="SAM" id="MobiDB-lite"/>
    </source>
</evidence>
<evidence type="ECO:0000256" key="7">
    <source>
        <dbReference type="SAM" id="Phobius"/>
    </source>
</evidence>